<dbReference type="InterPro" id="IPR006626">
    <property type="entry name" value="PbH1"/>
</dbReference>
<evidence type="ECO:0000313" key="11">
    <source>
        <dbReference type="EMBL" id="KAK8892607.1"/>
    </source>
</evidence>
<evidence type="ECO:0000256" key="2">
    <source>
        <dbReference type="ARBA" id="ARBA00004442"/>
    </source>
</evidence>
<dbReference type="PANTHER" id="PTHR11319">
    <property type="entry name" value="G PROTEIN-COUPLED RECEPTOR-RELATED"/>
    <property type="match status" value="1"/>
</dbReference>
<keyword evidence="4" id="KW-0964">Secreted</keyword>
<dbReference type="Proteomes" id="UP001470230">
    <property type="component" value="Unassembled WGS sequence"/>
</dbReference>
<organism evidence="11 12">
    <name type="scientific">Tritrichomonas musculus</name>
    <dbReference type="NCBI Taxonomy" id="1915356"/>
    <lineage>
        <taxon>Eukaryota</taxon>
        <taxon>Metamonada</taxon>
        <taxon>Parabasalia</taxon>
        <taxon>Tritrichomonadida</taxon>
        <taxon>Tritrichomonadidae</taxon>
        <taxon>Tritrichomonas</taxon>
    </lineage>
</organism>
<comment type="subcellular location">
    <subcellularLocation>
        <location evidence="1">Cell envelope</location>
    </subcellularLocation>
    <subcellularLocation>
        <location evidence="2">Cell outer membrane</location>
    </subcellularLocation>
    <subcellularLocation>
        <location evidence="3">Secreted</location>
    </subcellularLocation>
</comment>
<protein>
    <recommendedName>
        <fullName evidence="13">Right handed beta helix domain-containing protein</fullName>
    </recommendedName>
</protein>
<evidence type="ECO:0000256" key="7">
    <source>
        <dbReference type="ARBA" id="ARBA00023237"/>
    </source>
</evidence>
<dbReference type="PANTHER" id="PTHR11319:SF35">
    <property type="entry name" value="OUTER MEMBRANE PROTEIN PMPC-RELATED"/>
    <property type="match status" value="1"/>
</dbReference>
<keyword evidence="5 10" id="KW-0732">Signal</keyword>
<dbReference type="InterPro" id="IPR011050">
    <property type="entry name" value="Pectin_lyase_fold/virulence"/>
</dbReference>
<evidence type="ECO:0000256" key="1">
    <source>
        <dbReference type="ARBA" id="ARBA00004196"/>
    </source>
</evidence>
<evidence type="ECO:0000256" key="10">
    <source>
        <dbReference type="SAM" id="SignalP"/>
    </source>
</evidence>
<feature type="transmembrane region" description="Helical" evidence="9">
    <location>
        <begin position="2712"/>
        <end position="2737"/>
    </location>
</feature>
<keyword evidence="6 9" id="KW-0472">Membrane</keyword>
<keyword evidence="9" id="KW-1133">Transmembrane helix</keyword>
<accession>A0ABR2KQB2</accession>
<keyword evidence="12" id="KW-1185">Reference proteome</keyword>
<dbReference type="InterPro" id="IPR003368">
    <property type="entry name" value="POMP_repeat"/>
</dbReference>
<dbReference type="InterPro" id="IPR012334">
    <property type="entry name" value="Pectin_lyas_fold"/>
</dbReference>
<keyword evidence="9" id="KW-0812">Transmembrane</keyword>
<keyword evidence="7" id="KW-0998">Cell outer membrane</keyword>
<dbReference type="NCBIfam" id="TIGR01376">
    <property type="entry name" value="POMP_repeat"/>
    <property type="match status" value="7"/>
</dbReference>
<feature type="region of interest" description="Disordered" evidence="8">
    <location>
        <begin position="1238"/>
        <end position="1278"/>
    </location>
</feature>
<evidence type="ECO:0000256" key="3">
    <source>
        <dbReference type="ARBA" id="ARBA00004613"/>
    </source>
</evidence>
<evidence type="ECO:0000313" key="12">
    <source>
        <dbReference type="Proteomes" id="UP001470230"/>
    </source>
</evidence>
<gene>
    <name evidence="11" type="ORF">M9Y10_029846</name>
</gene>
<dbReference type="SUPFAM" id="SSF51126">
    <property type="entry name" value="Pectin lyase-like"/>
    <property type="match status" value="9"/>
</dbReference>
<evidence type="ECO:0008006" key="13">
    <source>
        <dbReference type="Google" id="ProtNLM"/>
    </source>
</evidence>
<feature type="signal peptide" evidence="10">
    <location>
        <begin position="1"/>
        <end position="17"/>
    </location>
</feature>
<evidence type="ECO:0000256" key="8">
    <source>
        <dbReference type="SAM" id="MobiDB-lite"/>
    </source>
</evidence>
<evidence type="ECO:0000256" key="9">
    <source>
        <dbReference type="SAM" id="Phobius"/>
    </source>
</evidence>
<feature type="region of interest" description="Disordered" evidence="8">
    <location>
        <begin position="305"/>
        <end position="345"/>
    </location>
</feature>
<evidence type="ECO:0000256" key="6">
    <source>
        <dbReference type="ARBA" id="ARBA00023136"/>
    </source>
</evidence>
<feature type="region of interest" description="Disordered" evidence="8">
    <location>
        <begin position="927"/>
        <end position="967"/>
    </location>
</feature>
<comment type="caution">
    <text evidence="11">The sequence shown here is derived from an EMBL/GenBank/DDBJ whole genome shotgun (WGS) entry which is preliminary data.</text>
</comment>
<dbReference type="Gene3D" id="2.160.20.10">
    <property type="entry name" value="Single-stranded right-handed beta-helix, Pectin lyase-like"/>
    <property type="match status" value="6"/>
</dbReference>
<evidence type="ECO:0000256" key="4">
    <source>
        <dbReference type="ARBA" id="ARBA00022525"/>
    </source>
</evidence>
<proteinExistence type="predicted"/>
<dbReference type="Pfam" id="PF02415">
    <property type="entry name" value="Chlam_PMP"/>
    <property type="match status" value="8"/>
</dbReference>
<feature type="region of interest" description="Disordered" evidence="8">
    <location>
        <begin position="1551"/>
        <end position="1572"/>
    </location>
</feature>
<evidence type="ECO:0000256" key="5">
    <source>
        <dbReference type="ARBA" id="ARBA00022729"/>
    </source>
</evidence>
<feature type="region of interest" description="Disordered" evidence="8">
    <location>
        <begin position="616"/>
        <end position="656"/>
    </location>
</feature>
<sequence>MLFSLLLFSQLSLCFQGQRPKIFDETSDDAYTPQDRFNNTKEAINEVRKEFSNLEITNEDGGAINIASQKVNLTLSYCRFSSCKASNGGAIYINYAGSGLLVCNIANTDFLNCQSDKNGGAIYVKITQKDKHSATFEQCLFYQNKAGKNGGAIYAEARDELIINNCNFTGNSISDKNYNGSTIYCIVGWDQGSDPNNSLILTNNHFIFSPDANNGVNVHIQSSKISDENTKENANVYIGGCLFDSTNPDYQDFKHLDIYPISKGFKSINFISCNCVKQSSSTVSVQKKFSISNFNFDCQSLDTCTPGPEIPGKPDEEPSDSSVASSDQEIVLPTSEPDADGYRPSERIEVKSDLSGLKLNKLKFTSLQSSNKGGAVYCERTNISVDDCKFNSNGGSEGGAIYVFLTKVNNEALPIYCIINKCEFNECSSGTSNGGAISFKSTQAEIHTVTISDCTFTSNTGKRGGAIYSEQVRDELIIENCIFTNNKATENGSSIWFAFGNSAGKDTNDTLVFINNKFIASPESVSNVYIKNCKFQDPTSTTPVLNIYIDRCTFSSDDPSNSEYKNLIIEELNGKINSVEFMNCNCFKQGQNTVTVPASIPLKNIQFECTDIDQCTPGPEIPGKPDEEPSDSSVASSDQEVVLPTSEPDADGYRPSERIEVKSDLSGLKLNKLKFTSLQSSNKGGAVYCERTNISVDDCKFNSNGGSEGGAIYVFLTKVNNEALPICCIINKCEFNECSSGTSNGGAISFKSTQAEIHTVTISDCTFTSNTGKRGGAIYSEQVRDELIIENCIFTNNKATENGSSIWFAFGNSAGKDTNDTLVFINNKFIASPESVSNVYIKNCKFQDPTSTTPVLNIYIDRCTFSSDDPSNSEYKNLIIEELNGKINSVEFMNCNCFKQGQNTVTVPASITLKNIQFECTDIDQCTPGPEIPGKPDEEPSDSSVASSDQEVVLPTSEPDADGYRPSERIEVKSDLSGLKLNKLKFTNLQSSNKGGAVYCERTNISVDDCKFNSNGGSEGGAIYVFLTKVNNEALPICCIINKCEFNECSSGTSNGGAISFKSTQAEIHTVTISDCTFTSNTGKRGGAIYSEQVRDELIIENCIFTNNKATENGSSIWFAFGNSAGKDTNDTLVFINNKFIASPESVSNVYIKNYKFQDPTSTTPVLNIYIDRCTFSSDDPSNSEYKNLIIEELNGKINSVEFMNCNCFKQGQNTVTVPASIPLKNIQFECTDIDQCTPGPEIPGKPDEEPSDSSVASSDQEVVLPTSEPDADGYRPSERIEVKSDLSGLKLNKLKFTNLQSSNKGGAVYCERTNISVDDCKFNSNGGSEGGAIYVFLTKVNNEALPICCIINKCEFNECSSGTSNGGAISFKSTQAEIHTVTISDCTFTSNTGKRGGAIYSEQVRDELIIENCIFTNNKATENGSSIWFAFGNSAGKDTNDTLVFINNKFIASPESVSNVYIKNYKFQDPTSTTPVLNIYIDRCTFSSDDPSNSEYKNLIIEELNGKINSVEFMNCNCFKQGQNTVTVPASIPLKNIQFECTDIDQCTPGDYEKPTQEPTPPPATPDVDGYIPHDRINDEGVAIELKKNKFTNLGTLEEDGGAILIFGKDKRVNCILDDCKFETCQGKKGGALYIYMADSNYLVFHATDCKFNDCKSATDAGAVYLESVRSKTYNILFSSCSFTANKAERNGGAAYLKVCDNFTMQHCTFENNVAAKNGSSIWCQVGYNQGKDTNNTAIFTDNTFTFTPTADSTNVYIQDYKIVETQGVINAVLFFGMAKFSANGNPDVSYKHFVLYQSEQGFQSINLVDCICVGQGKETVSLPEGVSDEAFTYNCNSFDSCKPSSDGYKPHTRIDDEVRTGPIELEGFKFVGHVFDRYGGAITIEKERTSCTIKNCKFDSCYAVFGGAIYIKYSGTNDTYICTITDTIFSNNEVKTNGGAFYCEITQSKIHKITMTNCSFLSNKAGKNGGAIYAMSRDGFTLERCNFEGNTASGIGYSIWCRVGINNEYNHNEVIMHDNSFIFTPENEKAINVYIEDRALTDDTTPNANLVFGHNIFDIKGQEISGYKHMSVVAPSAFEELNFDQCNCVKQGSDTVSLPFPFNADLYFNFNCQSIDTCQTQKPTPVPTPDKDGYVPSERIELSVATLSLTKTKFTNIVSEKEGGAISLTKTSCSLNDCKFDSCKSTVQSKNGGGAIYISYNGKDGHYECSIVNCNFDKCQASLDGGALNIYISQPKRHSASIEGCTFTGNKAESRGGAIYSVARDLLTIQHCTFNNNEAKNGSSLWVQVGWYEGSDENDRFVLYGNNFNFQPSETNPVNVFITSNNLKEEISPNANVLLGHCTFTASNINGDSQKNLIIAENGTFQSIVFTECNCIQGGQNTVLITAASAPNLNDAFKFDCTNIDQCPSGSEQPPASDECPSYQNRQEIYGKKVKIEKTCFYGLKSSREGGAIRAVNSEIELDKCRFTSCSSENDGGAVYVSFSTKDCELEIEECVFEDCSSGAQGGALFFNNDYAKSESEIKECKFIRNAASSHGGALYYAPCANSKLLNCFFVNNSCKSESSTHGSSIYVLIQNQNGEKSSMRMRTKDDDDDDDDHKVIIDGNRVRSEPAKDSQQMYINLKKNGQLKLGGNSFSFNGATEKPSNSKYIQIAAEEGAKLSVAGETCVDSIEESGLVSGINSDVKYDCHKADAEFDNVSGNPPEKKKSNVGLIVGIVVAVVVVIVIVIVVVVVCLKRKGRNNYISDLGNDYNDSAAINNEAEFAT</sequence>
<dbReference type="SMART" id="SM00710">
    <property type="entry name" value="PbH1"/>
    <property type="match status" value="25"/>
</dbReference>
<reference evidence="11 12" key="1">
    <citation type="submission" date="2024-04" db="EMBL/GenBank/DDBJ databases">
        <title>Tritrichomonas musculus Genome.</title>
        <authorList>
            <person name="Alves-Ferreira E."/>
            <person name="Grigg M."/>
            <person name="Lorenzi H."/>
            <person name="Galac M."/>
        </authorList>
    </citation>
    <scope>NUCLEOTIDE SEQUENCE [LARGE SCALE GENOMIC DNA]</scope>
    <source>
        <strain evidence="11 12">EAF2021</strain>
    </source>
</reference>
<name>A0ABR2KQB2_9EUKA</name>
<dbReference type="EMBL" id="JAPFFF010000004">
    <property type="protein sequence ID" value="KAK8892607.1"/>
    <property type="molecule type" value="Genomic_DNA"/>
</dbReference>
<feature type="chain" id="PRO_5046892705" description="Right handed beta helix domain-containing protein" evidence="10">
    <location>
        <begin position="18"/>
        <end position="2767"/>
    </location>
</feature>